<feature type="domain" description="VOC" evidence="1">
    <location>
        <begin position="4"/>
        <end position="125"/>
    </location>
</feature>
<dbReference type="EMBL" id="NOXU01000031">
    <property type="protein sequence ID" value="OYQ32302.1"/>
    <property type="molecule type" value="Genomic_DNA"/>
</dbReference>
<dbReference type="CDD" id="cd06587">
    <property type="entry name" value="VOC"/>
    <property type="match status" value="1"/>
</dbReference>
<reference evidence="2 3" key="1">
    <citation type="submission" date="2017-07" db="EMBL/GenBank/DDBJ databases">
        <title>Niveispirillum cyanobacteriorum sp. nov., isolated from cyanobacterial aggregates in a eutrophic lake.</title>
        <authorList>
            <person name="Cai H."/>
        </authorList>
    </citation>
    <scope>NUCLEOTIDE SEQUENCE [LARGE SCALE GENOMIC DNA]</scope>
    <source>
        <strain evidence="3">TH1-14</strain>
    </source>
</reference>
<dbReference type="InterPro" id="IPR029068">
    <property type="entry name" value="Glyas_Bleomycin-R_OHBP_Dase"/>
</dbReference>
<dbReference type="Proteomes" id="UP000216998">
    <property type="component" value="Unassembled WGS sequence"/>
</dbReference>
<dbReference type="RefSeq" id="WP_094457344.1">
    <property type="nucleotide sequence ID" value="NZ_NOXU01000031.1"/>
</dbReference>
<dbReference type="OrthoDB" id="9812656at2"/>
<accession>A0A255YSV8</accession>
<protein>
    <recommendedName>
        <fullName evidence="1">VOC domain-containing protein</fullName>
    </recommendedName>
</protein>
<comment type="caution">
    <text evidence="2">The sequence shown here is derived from an EMBL/GenBank/DDBJ whole genome shotgun (WGS) entry which is preliminary data.</text>
</comment>
<keyword evidence="3" id="KW-1185">Reference proteome</keyword>
<proteinExistence type="predicted"/>
<dbReference type="Gene3D" id="3.10.180.10">
    <property type="entry name" value="2,3-Dihydroxybiphenyl 1,2-Dioxygenase, domain 1"/>
    <property type="match status" value="1"/>
</dbReference>
<sequence length="137" mass="14677">MTTPFASGTTPMRCRDMAACIRFYRLLLGDEVATLTGQDPTGAPWHTAWFNLHNGGRLILTDDRSHSHPPVGGGCAHLLCDDPAAEEVRLRNLGVVPLIPTHATKSSHALVLADPDGNEIVISTPETLPGMGTKLPF</sequence>
<dbReference type="InterPro" id="IPR041581">
    <property type="entry name" value="Glyoxalase_6"/>
</dbReference>
<gene>
    <name evidence="2" type="ORF">CHU95_15950</name>
</gene>
<evidence type="ECO:0000313" key="2">
    <source>
        <dbReference type="EMBL" id="OYQ32302.1"/>
    </source>
</evidence>
<dbReference type="InterPro" id="IPR037523">
    <property type="entry name" value="VOC_core"/>
</dbReference>
<dbReference type="Pfam" id="PF18029">
    <property type="entry name" value="Glyoxalase_6"/>
    <property type="match status" value="1"/>
</dbReference>
<organism evidence="2 3">
    <name type="scientific">Niveispirillum lacus</name>
    <dbReference type="NCBI Taxonomy" id="1981099"/>
    <lineage>
        <taxon>Bacteria</taxon>
        <taxon>Pseudomonadati</taxon>
        <taxon>Pseudomonadota</taxon>
        <taxon>Alphaproteobacteria</taxon>
        <taxon>Rhodospirillales</taxon>
        <taxon>Azospirillaceae</taxon>
        <taxon>Niveispirillum</taxon>
    </lineage>
</organism>
<dbReference type="PROSITE" id="PS51819">
    <property type="entry name" value="VOC"/>
    <property type="match status" value="1"/>
</dbReference>
<evidence type="ECO:0000313" key="3">
    <source>
        <dbReference type="Proteomes" id="UP000216998"/>
    </source>
</evidence>
<name>A0A255YSV8_9PROT</name>
<dbReference type="AlphaFoldDB" id="A0A255YSV8"/>
<evidence type="ECO:0000259" key="1">
    <source>
        <dbReference type="PROSITE" id="PS51819"/>
    </source>
</evidence>
<dbReference type="SUPFAM" id="SSF54593">
    <property type="entry name" value="Glyoxalase/Bleomycin resistance protein/Dihydroxybiphenyl dioxygenase"/>
    <property type="match status" value="1"/>
</dbReference>